<organism evidence="2 4">
    <name type="scientific">Fluoribacter gormanii</name>
    <dbReference type="NCBI Taxonomy" id="464"/>
    <lineage>
        <taxon>Bacteria</taxon>
        <taxon>Pseudomonadati</taxon>
        <taxon>Pseudomonadota</taxon>
        <taxon>Gammaproteobacteria</taxon>
        <taxon>Legionellales</taxon>
        <taxon>Legionellaceae</taxon>
        <taxon>Fluoribacter</taxon>
    </lineage>
</organism>
<evidence type="ECO:0000313" key="3">
    <source>
        <dbReference type="Proteomes" id="UP000186808"/>
    </source>
</evidence>
<reference evidence="2 4" key="2">
    <citation type="submission" date="2018-06" db="EMBL/GenBank/DDBJ databases">
        <authorList>
            <consortium name="Pathogen Informatics"/>
            <person name="Doyle S."/>
        </authorList>
    </citation>
    <scope>NUCLEOTIDE SEQUENCE [LARGE SCALE GENOMIC DNA]</scope>
    <source>
        <strain evidence="2 4">NCTC11401</strain>
    </source>
</reference>
<evidence type="ECO:0000313" key="4">
    <source>
        <dbReference type="Proteomes" id="UP000254374"/>
    </source>
</evidence>
<evidence type="ECO:0000313" key="1">
    <source>
        <dbReference type="EMBL" id="SIR06464.1"/>
    </source>
</evidence>
<reference evidence="1 3" key="1">
    <citation type="submission" date="2017-01" db="EMBL/GenBank/DDBJ databases">
        <authorList>
            <person name="Varghese N."/>
            <person name="Submissions S."/>
        </authorList>
    </citation>
    <scope>NUCLEOTIDE SEQUENCE [LARGE SCALE GENOMIC DNA]</scope>
    <source>
        <strain evidence="1 3">ATCC 33342</strain>
    </source>
</reference>
<dbReference type="EMBL" id="FTNL01000006">
    <property type="protein sequence ID" value="SIR06464.1"/>
    <property type="molecule type" value="Genomic_DNA"/>
</dbReference>
<evidence type="ECO:0000313" key="2">
    <source>
        <dbReference type="EMBL" id="STO26370.1"/>
    </source>
</evidence>
<protein>
    <recommendedName>
        <fullName evidence="5">Integrase DNA-binding domain-containing protein</fullName>
    </recommendedName>
</protein>
<dbReference type="Proteomes" id="UP000254374">
    <property type="component" value="Unassembled WGS sequence"/>
</dbReference>
<name>A0A377GNI5_9GAMM</name>
<dbReference type="EMBL" id="UGGV01000001">
    <property type="protein sequence ID" value="STO26370.1"/>
    <property type="molecule type" value="Genomic_DNA"/>
</dbReference>
<evidence type="ECO:0008006" key="5">
    <source>
        <dbReference type="Google" id="ProtNLM"/>
    </source>
</evidence>
<sequence>MKITKSAVDKLPLPVSTTQGRTAQKRYYDDAMKGFGIRVTSGGTKAFFVEKLIKNKLSRI</sequence>
<keyword evidence="3" id="KW-1185">Reference proteome</keyword>
<dbReference type="Proteomes" id="UP000186808">
    <property type="component" value="Unassembled WGS sequence"/>
</dbReference>
<gene>
    <name evidence="2" type="ORF">NCTC11401_03227</name>
    <name evidence="1" type="ORF">SAMN05421777_10629</name>
</gene>
<proteinExistence type="predicted"/>
<dbReference type="AlphaFoldDB" id="A0A377GNI5"/>
<accession>A0A377GNI5</accession>
<dbReference type="STRING" id="464.Lgor_3028"/>